<dbReference type="GO" id="GO:0016301">
    <property type="term" value="F:kinase activity"/>
    <property type="evidence" value="ECO:0007669"/>
    <property type="project" value="UniProtKB-KW"/>
</dbReference>
<dbReference type="Pfam" id="PF17042">
    <property type="entry name" value="NBD_C"/>
    <property type="match status" value="1"/>
</dbReference>
<name>A0A942U105_9BACI</name>
<keyword evidence="5" id="KW-0067">ATP-binding</keyword>
<gene>
    <name evidence="9" type="ORF">KHA99_02280</name>
</gene>
<evidence type="ECO:0000256" key="6">
    <source>
        <dbReference type="ARBA" id="ARBA00023277"/>
    </source>
</evidence>
<keyword evidence="10" id="KW-1185">Reference proteome</keyword>
<evidence type="ECO:0000256" key="1">
    <source>
        <dbReference type="ARBA" id="ARBA00005715"/>
    </source>
</evidence>
<evidence type="ECO:0000313" key="10">
    <source>
        <dbReference type="Proteomes" id="UP000679749"/>
    </source>
</evidence>
<proteinExistence type="inferred from homology"/>
<dbReference type="Pfam" id="PF07005">
    <property type="entry name" value="SBD_N"/>
    <property type="match status" value="1"/>
</dbReference>
<sequence>MTTKTDMIFQEIISNSSTLQGETPLRKTIFSKLKELNHKLIVLDDDPTGVQTVHDVSVITDWDKRWIRKGLEEDTQVLYILTNTRSYEPEKAARINTEIIENLAVVSKELNVSFTIISRSDSTLRGHYPLEISVLEKALTEKLDWSIDGHLIIPAFFEGNRYTVDNTHYLLVNQNLVPVNNTEFAKDAVFGYSKAFLPDYVQEKSEGLFTSDQVLSISIEDIRCGGVDQVFSILDKASGNVPIVVNAINYQDLDVVSLALLKAIEGGKHFLFRTAASLVKSLGGFSHKPYLEAKEMARGSDGKNFGGLLVVGSHTKLTTEQLSDLVSEVHIRPIELNVEMILEKNQRQGEMERAAKLLEASIKNGDNTVLYTSRTVIKAVSKEENLQYSQIISQALVELVHSLTVKPKFIMAKGGITSSDIATSGLGIKKAKILGQAAAGVPVLLTGEEARIKNTTYIVFPGNVGQKNTITEIFKKIDSELGD</sequence>
<keyword evidence="4" id="KW-0418">Kinase</keyword>
<dbReference type="RefSeq" id="WP_213115809.1">
    <property type="nucleotide sequence ID" value="NZ_JAGYPF010000001.1"/>
</dbReference>
<dbReference type="EMBL" id="JAGYPF010000001">
    <property type="protein sequence ID" value="MBS4211280.1"/>
    <property type="molecule type" value="Genomic_DNA"/>
</dbReference>
<feature type="domain" description="Four-carbon acid sugar kinase nucleotide binding" evidence="8">
    <location>
        <begin position="308"/>
        <end position="470"/>
    </location>
</feature>
<evidence type="ECO:0000259" key="7">
    <source>
        <dbReference type="Pfam" id="PF07005"/>
    </source>
</evidence>
<evidence type="ECO:0000313" key="9">
    <source>
        <dbReference type="EMBL" id="MBS4211280.1"/>
    </source>
</evidence>
<evidence type="ECO:0000256" key="4">
    <source>
        <dbReference type="ARBA" id="ARBA00022777"/>
    </source>
</evidence>
<keyword evidence="2" id="KW-0808">Transferase</keyword>
<dbReference type="SUPFAM" id="SSF142764">
    <property type="entry name" value="YgbK-like"/>
    <property type="match status" value="1"/>
</dbReference>
<evidence type="ECO:0000256" key="2">
    <source>
        <dbReference type="ARBA" id="ARBA00022679"/>
    </source>
</evidence>
<dbReference type="Proteomes" id="UP000679749">
    <property type="component" value="Unassembled WGS sequence"/>
</dbReference>
<dbReference type="InterPro" id="IPR010737">
    <property type="entry name" value="4-carb_acid_sugar_kinase_N"/>
</dbReference>
<evidence type="ECO:0000259" key="8">
    <source>
        <dbReference type="Pfam" id="PF17042"/>
    </source>
</evidence>
<comment type="similarity">
    <text evidence="1">Belongs to the four-carbon acid sugar kinase family.</text>
</comment>
<organism evidence="9 10">
    <name type="scientific">Neobacillus rhizophilus</name>
    <dbReference type="NCBI Taxonomy" id="2833579"/>
    <lineage>
        <taxon>Bacteria</taxon>
        <taxon>Bacillati</taxon>
        <taxon>Bacillota</taxon>
        <taxon>Bacilli</taxon>
        <taxon>Bacillales</taxon>
        <taxon>Bacillaceae</taxon>
        <taxon>Neobacillus</taxon>
    </lineage>
</organism>
<evidence type="ECO:0000256" key="3">
    <source>
        <dbReference type="ARBA" id="ARBA00022741"/>
    </source>
</evidence>
<dbReference type="Gene3D" id="3.40.980.20">
    <property type="entry name" value="Four-carbon acid sugar kinase, nucleotide binding domain"/>
    <property type="match status" value="1"/>
</dbReference>
<dbReference type="InterPro" id="IPR037051">
    <property type="entry name" value="4-carb_acid_sugar_kinase_N_sf"/>
</dbReference>
<feature type="domain" description="Four-carbon acid sugar kinase N-terminal" evidence="7">
    <location>
        <begin position="40"/>
        <end position="282"/>
    </location>
</feature>
<keyword evidence="6" id="KW-0119">Carbohydrate metabolism</keyword>
<dbReference type="InterPro" id="IPR031475">
    <property type="entry name" value="NBD_C"/>
</dbReference>
<dbReference type="InterPro" id="IPR042213">
    <property type="entry name" value="NBD_C_sf"/>
</dbReference>
<keyword evidence="3" id="KW-0547">Nucleotide-binding</keyword>
<reference evidence="9" key="1">
    <citation type="submission" date="2021-05" db="EMBL/GenBank/DDBJ databases">
        <title>Novel Bacillus species.</title>
        <authorList>
            <person name="Liu G."/>
        </authorList>
    </citation>
    <scope>NUCLEOTIDE SEQUENCE</scope>
    <source>
        <strain evidence="9">FJAT-49825</strain>
    </source>
</reference>
<accession>A0A942U105</accession>
<protein>
    <submittedName>
        <fullName evidence="9">Hydroxyacid dehydrogenase</fullName>
    </submittedName>
</protein>
<evidence type="ECO:0000256" key="5">
    <source>
        <dbReference type="ARBA" id="ARBA00022840"/>
    </source>
</evidence>
<comment type="caution">
    <text evidence="9">The sequence shown here is derived from an EMBL/GenBank/DDBJ whole genome shotgun (WGS) entry which is preliminary data.</text>
</comment>
<dbReference type="Gene3D" id="3.40.50.10840">
    <property type="entry name" value="Putative sugar-binding, N-terminal domain"/>
    <property type="match status" value="1"/>
</dbReference>
<dbReference type="GO" id="GO:0005524">
    <property type="term" value="F:ATP binding"/>
    <property type="evidence" value="ECO:0007669"/>
    <property type="project" value="UniProtKB-KW"/>
</dbReference>
<dbReference type="AlphaFoldDB" id="A0A942U105"/>